<protein>
    <submittedName>
        <fullName evidence="5">Forespore capture DNA-binding protein RefZ</fullName>
    </submittedName>
</protein>
<dbReference type="PRINTS" id="PR00455">
    <property type="entry name" value="HTHTETR"/>
</dbReference>
<dbReference type="InterPro" id="IPR001647">
    <property type="entry name" value="HTH_TetR"/>
</dbReference>
<evidence type="ECO:0000256" key="1">
    <source>
        <dbReference type="ARBA" id="ARBA00022491"/>
    </source>
</evidence>
<organism evidence="5 6">
    <name type="scientific">Peribacillus faecalis</name>
    <dbReference type="NCBI Taxonomy" id="2772559"/>
    <lineage>
        <taxon>Bacteria</taxon>
        <taxon>Bacillati</taxon>
        <taxon>Bacillota</taxon>
        <taxon>Bacilli</taxon>
        <taxon>Bacillales</taxon>
        <taxon>Bacillaceae</taxon>
        <taxon>Peribacillus</taxon>
    </lineage>
</organism>
<dbReference type="EMBL" id="JACXSI010000070">
    <property type="protein sequence ID" value="MBD3110482.1"/>
    <property type="molecule type" value="Genomic_DNA"/>
</dbReference>
<reference evidence="5" key="1">
    <citation type="submission" date="2020-09" db="EMBL/GenBank/DDBJ databases">
        <title>Bacillus faecalis sp. nov., a moderately halophilic bacterium isolated from cow faeces.</title>
        <authorList>
            <person name="Jiang L."/>
            <person name="Lee J."/>
        </authorList>
    </citation>
    <scope>NUCLEOTIDE SEQUENCE</scope>
    <source>
        <strain evidence="5">AGMB 02131</strain>
    </source>
</reference>
<dbReference type="NCBIfam" id="NF037937">
    <property type="entry name" value="septum_RefZ"/>
    <property type="match status" value="1"/>
</dbReference>
<dbReference type="SUPFAM" id="SSF46689">
    <property type="entry name" value="Homeodomain-like"/>
    <property type="match status" value="1"/>
</dbReference>
<dbReference type="InterPro" id="IPR009057">
    <property type="entry name" value="Homeodomain-like_sf"/>
</dbReference>
<feature type="DNA-binding region" description="H-T-H motif" evidence="3">
    <location>
        <begin position="32"/>
        <end position="51"/>
    </location>
</feature>
<gene>
    <name evidence="5" type="primary">refZ</name>
    <name evidence="5" type="ORF">IEO70_19325</name>
</gene>
<keyword evidence="2 3" id="KW-0238">DNA-binding</keyword>
<evidence type="ECO:0000259" key="4">
    <source>
        <dbReference type="PROSITE" id="PS50977"/>
    </source>
</evidence>
<evidence type="ECO:0000256" key="2">
    <source>
        <dbReference type="ARBA" id="ARBA00023125"/>
    </source>
</evidence>
<accession>A0A927HDA3</accession>
<sequence>MMNQWKIKKDTKQAIIEAALQLFHTKGFDGTSIRDIAQKAKTNSANISYYFKNKHGLLEYCFVDYLEEYINIIEHEVALLEKTSADQCLFSVVSKLLNYQKKNYLAARFVMREMSLDTNLNREIITTYMARENYNFQCIINHGIKRKVFKKVCPSTFILQLKGLLSAPIMHVHYAQELLQFYPQEQYYMNKYRHQCELFINQYLLKKEKVVT</sequence>
<evidence type="ECO:0000256" key="3">
    <source>
        <dbReference type="PROSITE-ProRule" id="PRU00335"/>
    </source>
</evidence>
<dbReference type="RefSeq" id="WP_191000018.1">
    <property type="nucleotide sequence ID" value="NZ_JACXSI010000070.1"/>
</dbReference>
<dbReference type="Gene3D" id="1.10.357.10">
    <property type="entry name" value="Tetracycline Repressor, domain 2"/>
    <property type="match status" value="1"/>
</dbReference>
<dbReference type="PANTHER" id="PTHR43479:SF11">
    <property type="entry name" value="ACREF_ENVCD OPERON REPRESSOR-RELATED"/>
    <property type="match status" value="1"/>
</dbReference>
<dbReference type="Pfam" id="PF00440">
    <property type="entry name" value="TetR_N"/>
    <property type="match status" value="1"/>
</dbReference>
<dbReference type="PANTHER" id="PTHR43479">
    <property type="entry name" value="ACREF/ENVCD OPERON REPRESSOR-RELATED"/>
    <property type="match status" value="1"/>
</dbReference>
<evidence type="ECO:0000313" key="6">
    <source>
        <dbReference type="Proteomes" id="UP000602076"/>
    </source>
</evidence>
<keyword evidence="6" id="KW-1185">Reference proteome</keyword>
<dbReference type="Proteomes" id="UP000602076">
    <property type="component" value="Unassembled WGS sequence"/>
</dbReference>
<feature type="domain" description="HTH tetR-type" evidence="4">
    <location>
        <begin position="9"/>
        <end position="69"/>
    </location>
</feature>
<dbReference type="AlphaFoldDB" id="A0A927HDA3"/>
<proteinExistence type="predicted"/>
<dbReference type="PROSITE" id="PS50977">
    <property type="entry name" value="HTH_TETR_2"/>
    <property type="match status" value="1"/>
</dbReference>
<name>A0A927HDA3_9BACI</name>
<dbReference type="GO" id="GO:0003677">
    <property type="term" value="F:DNA binding"/>
    <property type="evidence" value="ECO:0007669"/>
    <property type="project" value="UniProtKB-UniRule"/>
</dbReference>
<evidence type="ECO:0000313" key="5">
    <source>
        <dbReference type="EMBL" id="MBD3110482.1"/>
    </source>
</evidence>
<comment type="caution">
    <text evidence="5">The sequence shown here is derived from an EMBL/GenBank/DDBJ whole genome shotgun (WGS) entry which is preliminary data.</text>
</comment>
<dbReference type="InterPro" id="IPR050624">
    <property type="entry name" value="HTH-type_Tx_Regulator"/>
</dbReference>
<keyword evidence="1" id="KW-0678">Repressor</keyword>